<dbReference type="Proteomes" id="UP001482620">
    <property type="component" value="Unassembled WGS sequence"/>
</dbReference>
<dbReference type="GO" id="GO:0016301">
    <property type="term" value="F:kinase activity"/>
    <property type="evidence" value="ECO:0007669"/>
    <property type="project" value="UniProtKB-KW"/>
</dbReference>
<feature type="non-terminal residue" evidence="4">
    <location>
        <position position="119"/>
    </location>
</feature>
<dbReference type="EMBL" id="JAHRIQ010085811">
    <property type="protein sequence ID" value="MEQ2249597.1"/>
    <property type="molecule type" value="Genomic_DNA"/>
</dbReference>
<dbReference type="InterPro" id="IPR015022">
    <property type="entry name" value="MAST_pre-PK_dom"/>
</dbReference>
<evidence type="ECO:0000259" key="3">
    <source>
        <dbReference type="Pfam" id="PF08926"/>
    </source>
</evidence>
<feature type="region of interest" description="Disordered" evidence="1">
    <location>
        <begin position="50"/>
        <end position="79"/>
    </location>
</feature>
<evidence type="ECO:0000256" key="2">
    <source>
        <dbReference type="SAM" id="SignalP"/>
    </source>
</evidence>
<feature type="region of interest" description="Disordered" evidence="1">
    <location>
        <begin position="99"/>
        <end position="119"/>
    </location>
</feature>
<protein>
    <submittedName>
        <fullName evidence="4">Microtubule-associated serine/threonine-protein kinase 3</fullName>
    </submittedName>
</protein>
<proteinExistence type="predicted"/>
<comment type="caution">
    <text evidence="4">The sequence shown here is derived from an EMBL/GenBank/DDBJ whole genome shotgun (WGS) entry which is preliminary data.</text>
</comment>
<feature type="compositionally biased region" description="Low complexity" evidence="1">
    <location>
        <begin position="63"/>
        <end position="72"/>
    </location>
</feature>
<keyword evidence="4" id="KW-0418">Kinase</keyword>
<keyword evidence="4" id="KW-0808">Transferase</keyword>
<accession>A0ABV0UYH4</accession>
<reference evidence="4 5" key="1">
    <citation type="submission" date="2021-06" db="EMBL/GenBank/DDBJ databases">
        <authorList>
            <person name="Palmer J.M."/>
        </authorList>
    </citation>
    <scope>NUCLEOTIDE SEQUENCE [LARGE SCALE GENOMIC DNA]</scope>
    <source>
        <strain evidence="5">if_2019</strain>
        <tissue evidence="4">Muscle</tissue>
    </source>
</reference>
<evidence type="ECO:0000313" key="5">
    <source>
        <dbReference type="Proteomes" id="UP001482620"/>
    </source>
</evidence>
<keyword evidence="5" id="KW-1185">Reference proteome</keyword>
<gene>
    <name evidence="4" type="primary">MAST3_3</name>
    <name evidence="4" type="ORF">ILYODFUR_030991</name>
</gene>
<name>A0ABV0UYH4_9TELE</name>
<feature type="domain" description="Microtubule-associated serine/threonine-protein kinase pre-PK" evidence="3">
    <location>
        <begin position="38"/>
        <end position="119"/>
    </location>
</feature>
<organism evidence="4 5">
    <name type="scientific">Ilyodon furcidens</name>
    <name type="common">goldbreast splitfin</name>
    <dbReference type="NCBI Taxonomy" id="33524"/>
    <lineage>
        <taxon>Eukaryota</taxon>
        <taxon>Metazoa</taxon>
        <taxon>Chordata</taxon>
        <taxon>Craniata</taxon>
        <taxon>Vertebrata</taxon>
        <taxon>Euteleostomi</taxon>
        <taxon>Actinopterygii</taxon>
        <taxon>Neopterygii</taxon>
        <taxon>Teleostei</taxon>
        <taxon>Neoteleostei</taxon>
        <taxon>Acanthomorphata</taxon>
        <taxon>Ovalentaria</taxon>
        <taxon>Atherinomorphae</taxon>
        <taxon>Cyprinodontiformes</taxon>
        <taxon>Goodeidae</taxon>
        <taxon>Ilyodon</taxon>
    </lineage>
</organism>
<sequence length="119" mass="13340">MNARGHWIACARILELTESLSLLFSSPSCCRDLSHLARAERAEGRRWSLASLPSSGYGTNPPSSTVSSSSSSQERLHQLPYQPTQDELHFLFRHFRSTDSITDEDGRPSPVIRPRSRSL</sequence>
<evidence type="ECO:0000256" key="1">
    <source>
        <dbReference type="SAM" id="MobiDB-lite"/>
    </source>
</evidence>
<keyword evidence="2" id="KW-0732">Signal</keyword>
<evidence type="ECO:0000313" key="4">
    <source>
        <dbReference type="EMBL" id="MEQ2249597.1"/>
    </source>
</evidence>
<dbReference type="Pfam" id="PF08926">
    <property type="entry name" value="DUF1908"/>
    <property type="match status" value="1"/>
</dbReference>
<feature type="signal peptide" evidence="2">
    <location>
        <begin position="1"/>
        <end position="19"/>
    </location>
</feature>
<feature type="compositionally biased region" description="Polar residues" evidence="1">
    <location>
        <begin position="51"/>
        <end position="62"/>
    </location>
</feature>
<feature type="chain" id="PRO_5045216734" evidence="2">
    <location>
        <begin position="20"/>
        <end position="119"/>
    </location>
</feature>